<dbReference type="EMBL" id="BBNO01000004">
    <property type="protein sequence ID" value="GAO08805.1"/>
    <property type="molecule type" value="Genomic_DNA"/>
</dbReference>
<evidence type="ECO:0000313" key="3">
    <source>
        <dbReference type="Proteomes" id="UP000048965"/>
    </source>
</evidence>
<keyword evidence="3" id="KW-1185">Reference proteome</keyword>
<evidence type="ECO:0000256" key="1">
    <source>
        <dbReference type="SAM" id="MobiDB-lite"/>
    </source>
</evidence>
<reference evidence="3" key="1">
    <citation type="submission" date="2014-09" db="EMBL/GenBank/DDBJ databases">
        <title>Whole genome shotgun sequence of Streptomyces sp. NBRC 110027.</title>
        <authorList>
            <person name="Komaki H."/>
            <person name="Ichikawa N."/>
            <person name="Katano-Makiyama Y."/>
            <person name="Hosoyama A."/>
            <person name="Hashimoto M."/>
            <person name="Uohara A."/>
            <person name="Kitahashi Y."/>
            <person name="Ohji S."/>
            <person name="Kimura A."/>
            <person name="Yamazoe A."/>
            <person name="Igarashi Y."/>
            <person name="Fujita N."/>
        </authorList>
    </citation>
    <scope>NUCLEOTIDE SEQUENCE [LARGE SCALE GENOMIC DNA]</scope>
    <source>
        <strain evidence="3">NBRC 110027</strain>
    </source>
</reference>
<proteinExistence type="predicted"/>
<reference evidence="2 3" key="2">
    <citation type="journal article" date="2015" name="Stand. Genomic Sci.">
        <title>Draft genome sequence of marine-derived Streptomyces sp. TP-A0598, a producer of anti-MRSA antibiotic lydicamycins.</title>
        <authorList>
            <person name="Komaki H."/>
            <person name="Ichikawa N."/>
            <person name="Hosoyama A."/>
            <person name="Fujita N."/>
            <person name="Igarashi Y."/>
        </authorList>
    </citation>
    <scope>NUCLEOTIDE SEQUENCE [LARGE SCALE GENOMIC DNA]</scope>
    <source>
        <strain evidence="2 3">NBRC 110027</strain>
    </source>
</reference>
<dbReference type="OrthoDB" id="4241395at2"/>
<dbReference type="AlphaFoldDB" id="A0A0P4R6N1"/>
<accession>A0A0P4R6N1</accession>
<organism evidence="2 3">
    <name type="scientific">Streptomyces lydicamycinicus</name>
    <dbReference type="NCBI Taxonomy" id="1546107"/>
    <lineage>
        <taxon>Bacteria</taxon>
        <taxon>Bacillati</taxon>
        <taxon>Actinomycetota</taxon>
        <taxon>Actinomycetes</taxon>
        <taxon>Kitasatosporales</taxon>
        <taxon>Streptomycetaceae</taxon>
        <taxon>Streptomyces</taxon>
    </lineage>
</organism>
<gene>
    <name evidence="2" type="ORF">TPA0598_04_04410</name>
</gene>
<feature type="region of interest" description="Disordered" evidence="1">
    <location>
        <begin position="1"/>
        <end position="33"/>
    </location>
</feature>
<protein>
    <submittedName>
        <fullName evidence="2">Uncharacterized protein</fullName>
    </submittedName>
</protein>
<name>A0A0P4R6N1_9ACTN</name>
<sequence length="176" mass="18289">MTLLAYNSPATHASCPRRGISARPTRIGTGRRRQSRILTAAGRRRPGRILTDTARRRPGRILTGAGLVLLPWLGYLAGTLPPVEAAAWVTLDTLEAATLLITGTRLLRGAPGHRTPAAAAALLLLTDACLDLATATPGTELTTALAMAIGAELPLAALCTTLAARPAQPATAPHSR</sequence>
<evidence type="ECO:0000313" key="2">
    <source>
        <dbReference type="EMBL" id="GAO08805.1"/>
    </source>
</evidence>
<dbReference type="RefSeq" id="WP_107070688.1">
    <property type="nucleotide sequence ID" value="NZ_BBNO01000004.1"/>
</dbReference>
<dbReference type="Proteomes" id="UP000048965">
    <property type="component" value="Unassembled WGS sequence"/>
</dbReference>
<comment type="caution">
    <text evidence="2">The sequence shown here is derived from an EMBL/GenBank/DDBJ whole genome shotgun (WGS) entry which is preliminary data.</text>
</comment>